<evidence type="ECO:0000313" key="2">
    <source>
        <dbReference type="EMBL" id="JAE09521.1"/>
    </source>
</evidence>
<dbReference type="EMBL" id="GBRH01188375">
    <property type="protein sequence ID" value="JAE09521.1"/>
    <property type="molecule type" value="Transcribed_RNA"/>
</dbReference>
<protein>
    <submittedName>
        <fullName evidence="2">ATREV3</fullName>
    </submittedName>
</protein>
<sequence>MGCGRSQSRGGAEPCSSRARRCGR</sequence>
<name>A0A0A9FHB2_ARUDO</name>
<reference evidence="2" key="2">
    <citation type="journal article" date="2015" name="Data Brief">
        <title>Shoot transcriptome of the giant reed, Arundo donax.</title>
        <authorList>
            <person name="Barrero R.A."/>
            <person name="Guerrero F.D."/>
            <person name="Moolhuijzen P."/>
            <person name="Goolsby J.A."/>
            <person name="Tidwell J."/>
            <person name="Bellgard S.E."/>
            <person name="Bellgard M.I."/>
        </authorList>
    </citation>
    <scope>NUCLEOTIDE SEQUENCE</scope>
    <source>
        <tissue evidence="2">Shoot tissue taken approximately 20 cm above the soil surface</tissue>
    </source>
</reference>
<reference evidence="2" key="1">
    <citation type="submission" date="2014-09" db="EMBL/GenBank/DDBJ databases">
        <authorList>
            <person name="Magalhaes I.L.F."/>
            <person name="Oliveira U."/>
            <person name="Santos F.R."/>
            <person name="Vidigal T.H.D.A."/>
            <person name="Brescovit A.D."/>
            <person name="Santos A.J."/>
        </authorList>
    </citation>
    <scope>NUCLEOTIDE SEQUENCE</scope>
    <source>
        <tissue evidence="2">Shoot tissue taken approximately 20 cm above the soil surface</tissue>
    </source>
</reference>
<proteinExistence type="predicted"/>
<evidence type="ECO:0000256" key="1">
    <source>
        <dbReference type="SAM" id="MobiDB-lite"/>
    </source>
</evidence>
<accession>A0A0A9FHB2</accession>
<dbReference type="AlphaFoldDB" id="A0A0A9FHB2"/>
<organism evidence="2">
    <name type="scientific">Arundo donax</name>
    <name type="common">Giant reed</name>
    <name type="synonym">Donax arundinaceus</name>
    <dbReference type="NCBI Taxonomy" id="35708"/>
    <lineage>
        <taxon>Eukaryota</taxon>
        <taxon>Viridiplantae</taxon>
        <taxon>Streptophyta</taxon>
        <taxon>Embryophyta</taxon>
        <taxon>Tracheophyta</taxon>
        <taxon>Spermatophyta</taxon>
        <taxon>Magnoliopsida</taxon>
        <taxon>Liliopsida</taxon>
        <taxon>Poales</taxon>
        <taxon>Poaceae</taxon>
        <taxon>PACMAD clade</taxon>
        <taxon>Arundinoideae</taxon>
        <taxon>Arundineae</taxon>
        <taxon>Arundo</taxon>
    </lineage>
</organism>
<feature type="region of interest" description="Disordered" evidence="1">
    <location>
        <begin position="1"/>
        <end position="24"/>
    </location>
</feature>